<dbReference type="InterPro" id="IPR001680">
    <property type="entry name" value="WD40_rpt"/>
</dbReference>
<dbReference type="InterPro" id="IPR051350">
    <property type="entry name" value="WD_repeat-ST_regulator"/>
</dbReference>
<evidence type="ECO:0000313" key="6">
    <source>
        <dbReference type="Proteomes" id="UP000789390"/>
    </source>
</evidence>
<dbReference type="GO" id="GO:0005634">
    <property type="term" value="C:nucleus"/>
    <property type="evidence" value="ECO:0007669"/>
    <property type="project" value="TreeGrafter"/>
</dbReference>
<keyword evidence="4" id="KW-1133">Transmembrane helix</keyword>
<dbReference type="EMBL" id="CAKKLH010000013">
    <property type="protein sequence ID" value="CAH0099020.1"/>
    <property type="molecule type" value="Genomic_DNA"/>
</dbReference>
<dbReference type="PROSITE" id="PS00678">
    <property type="entry name" value="WD_REPEATS_1"/>
    <property type="match status" value="1"/>
</dbReference>
<dbReference type="PANTHER" id="PTHR22838">
    <property type="entry name" value="WD REPEAT PROTEIN 26-RELATED"/>
    <property type="match status" value="1"/>
</dbReference>
<evidence type="ECO:0000256" key="2">
    <source>
        <dbReference type="ARBA" id="ARBA00022737"/>
    </source>
</evidence>
<keyword evidence="1 3" id="KW-0853">WD repeat</keyword>
<feature type="transmembrane region" description="Helical" evidence="4">
    <location>
        <begin position="485"/>
        <end position="503"/>
    </location>
</feature>
<evidence type="ECO:0000256" key="3">
    <source>
        <dbReference type="PROSITE-ProRule" id="PRU00221"/>
    </source>
</evidence>
<dbReference type="Pfam" id="PF00400">
    <property type="entry name" value="WD40"/>
    <property type="match status" value="3"/>
</dbReference>
<dbReference type="InterPro" id="IPR019775">
    <property type="entry name" value="WD40_repeat_CS"/>
</dbReference>
<evidence type="ECO:0000256" key="4">
    <source>
        <dbReference type="SAM" id="Phobius"/>
    </source>
</evidence>
<dbReference type="GO" id="GO:1990841">
    <property type="term" value="F:promoter-specific chromatin binding"/>
    <property type="evidence" value="ECO:0007669"/>
    <property type="project" value="TreeGrafter"/>
</dbReference>
<dbReference type="Gene3D" id="2.130.10.10">
    <property type="entry name" value="YVTN repeat-like/Quinoprotein amine dehydrogenase"/>
    <property type="match status" value="1"/>
</dbReference>
<dbReference type="Pfam" id="PF10164">
    <property type="entry name" value="BRI3"/>
    <property type="match status" value="1"/>
</dbReference>
<dbReference type="SUPFAM" id="SSF50978">
    <property type="entry name" value="WD40 repeat-like"/>
    <property type="match status" value="1"/>
</dbReference>
<comment type="caution">
    <text evidence="5">The sequence shown here is derived from an EMBL/GenBank/DDBJ whole genome shotgun (WGS) entry which is preliminary data.</text>
</comment>
<keyword evidence="6" id="KW-1185">Reference proteome</keyword>
<sequence>MANVWQNILASDALCNHLRTPNNPCLKTLYLRRRALLLQEKSTKVSNSEESFRRSYLQLRSTILFERYGVPKEILCCRSRSVSLRGMNVSLTENKNLNSQDDRYMTIQQMLDHHKEAISNLTFAKDEASLLACASFDGTLSICEVSPICRVLHILSGHAAAVTDVHWSDRNEWLLSCSLDASLRLWDAQTGKCLRIFRDPTKSSINCCAFLPSNNNLVVVGNKRGMVQILNISTGIFPLNGSSQIGAPVTCLTCDGLGKLIWAGDDRGYINSFLVDSATGRLTKGRRLEIQPSVRSQGPLVTSISFTAWAGRGGRDPSLLVSCAANALFLYKIVDEQGGLRLKRRCPLAHHQSKIRSEFCPVSSQPGAWCPNLVSGGEDGCIYFLHVDATSTTTRRVPAHATAVLSVAANYNGALLASGDSRAPPGFIMQEEQKCYPALPVVDPAPTVINVQTQQAGPPQVIVVGGGCPKCHVGSIHTSHITCCGILWAILLFPVGLLCLLCCTKKRCTNCSYTD</sequence>
<organism evidence="5 6">
    <name type="scientific">Daphnia galeata</name>
    <dbReference type="NCBI Taxonomy" id="27404"/>
    <lineage>
        <taxon>Eukaryota</taxon>
        <taxon>Metazoa</taxon>
        <taxon>Ecdysozoa</taxon>
        <taxon>Arthropoda</taxon>
        <taxon>Crustacea</taxon>
        <taxon>Branchiopoda</taxon>
        <taxon>Diplostraca</taxon>
        <taxon>Cladocera</taxon>
        <taxon>Anomopoda</taxon>
        <taxon>Daphniidae</taxon>
        <taxon>Daphnia</taxon>
    </lineage>
</organism>
<dbReference type="InterPro" id="IPR015943">
    <property type="entry name" value="WD40/YVTN_repeat-like_dom_sf"/>
</dbReference>
<keyword evidence="4" id="KW-0812">Transmembrane</keyword>
<dbReference type="AlphaFoldDB" id="A0A8J2RAS2"/>
<proteinExistence type="predicted"/>
<accession>A0A8J2RAS2</accession>
<dbReference type="Proteomes" id="UP000789390">
    <property type="component" value="Unassembled WGS sequence"/>
</dbReference>
<evidence type="ECO:0008006" key="7">
    <source>
        <dbReference type="Google" id="ProtNLM"/>
    </source>
</evidence>
<dbReference type="OrthoDB" id="1932312at2759"/>
<evidence type="ECO:0000256" key="1">
    <source>
        <dbReference type="ARBA" id="ARBA00022574"/>
    </source>
</evidence>
<dbReference type="PROSITE" id="PS50294">
    <property type="entry name" value="WD_REPEATS_REGION"/>
    <property type="match status" value="1"/>
</dbReference>
<dbReference type="PANTHER" id="PTHR22838:SF4">
    <property type="entry name" value="WD REPEAT-CONTAINING PROTEIN 13"/>
    <property type="match status" value="1"/>
</dbReference>
<dbReference type="InterPro" id="IPR036322">
    <property type="entry name" value="WD40_repeat_dom_sf"/>
</dbReference>
<feature type="repeat" description="WD" evidence="3">
    <location>
        <begin position="155"/>
        <end position="196"/>
    </location>
</feature>
<dbReference type="PROSITE" id="PS50082">
    <property type="entry name" value="WD_REPEATS_2"/>
    <property type="match status" value="1"/>
</dbReference>
<keyword evidence="4" id="KW-0472">Membrane</keyword>
<evidence type="ECO:0000313" key="5">
    <source>
        <dbReference type="EMBL" id="CAH0099020.1"/>
    </source>
</evidence>
<dbReference type="SMART" id="SM00320">
    <property type="entry name" value="WD40"/>
    <property type="match status" value="3"/>
</dbReference>
<name>A0A8J2RAS2_9CRUS</name>
<keyword evidence="2" id="KW-0677">Repeat</keyword>
<protein>
    <recommendedName>
        <fullName evidence="7">Brain protein I3</fullName>
    </recommendedName>
</protein>
<dbReference type="InterPro" id="IPR019317">
    <property type="entry name" value="BRI3"/>
</dbReference>
<gene>
    <name evidence="5" type="ORF">DGAL_LOCUS1128</name>
</gene>
<reference evidence="5" key="1">
    <citation type="submission" date="2021-11" db="EMBL/GenBank/DDBJ databases">
        <authorList>
            <person name="Schell T."/>
        </authorList>
    </citation>
    <scope>NUCLEOTIDE SEQUENCE</scope>
    <source>
        <strain evidence="5">M5</strain>
    </source>
</reference>